<feature type="coiled-coil region" evidence="1">
    <location>
        <begin position="505"/>
        <end position="567"/>
    </location>
</feature>
<protein>
    <recommendedName>
        <fullName evidence="5">Viral A-type inclusion protein</fullName>
    </recommendedName>
</protein>
<reference evidence="3" key="1">
    <citation type="submission" date="2006-10" db="EMBL/GenBank/DDBJ databases">
        <authorList>
            <person name="Amadeo P."/>
            <person name="Zhao Q."/>
            <person name="Wortman J."/>
            <person name="Fraser-Liggett C."/>
            <person name="Carlton J."/>
        </authorList>
    </citation>
    <scope>NUCLEOTIDE SEQUENCE</scope>
    <source>
        <strain evidence="3">G3</strain>
    </source>
</reference>
<keyword evidence="1" id="KW-0175">Coiled coil</keyword>
<reference evidence="3" key="2">
    <citation type="journal article" date="2007" name="Science">
        <title>Draft genome sequence of the sexually transmitted pathogen Trichomonas vaginalis.</title>
        <authorList>
            <person name="Carlton J.M."/>
            <person name="Hirt R.P."/>
            <person name="Silva J.C."/>
            <person name="Delcher A.L."/>
            <person name="Schatz M."/>
            <person name="Zhao Q."/>
            <person name="Wortman J.R."/>
            <person name="Bidwell S.L."/>
            <person name="Alsmark U.C.M."/>
            <person name="Besteiro S."/>
            <person name="Sicheritz-Ponten T."/>
            <person name="Noel C.J."/>
            <person name="Dacks J.B."/>
            <person name="Foster P.G."/>
            <person name="Simillion C."/>
            <person name="Van de Peer Y."/>
            <person name="Miranda-Saavedra D."/>
            <person name="Barton G.J."/>
            <person name="Westrop G.D."/>
            <person name="Mueller S."/>
            <person name="Dessi D."/>
            <person name="Fiori P.L."/>
            <person name="Ren Q."/>
            <person name="Paulsen I."/>
            <person name="Zhang H."/>
            <person name="Bastida-Corcuera F.D."/>
            <person name="Simoes-Barbosa A."/>
            <person name="Brown M.T."/>
            <person name="Hayes R.D."/>
            <person name="Mukherjee M."/>
            <person name="Okumura C.Y."/>
            <person name="Schneider R."/>
            <person name="Smith A.J."/>
            <person name="Vanacova S."/>
            <person name="Villalvazo M."/>
            <person name="Haas B.J."/>
            <person name="Pertea M."/>
            <person name="Feldblyum T.V."/>
            <person name="Utterback T.R."/>
            <person name="Shu C.L."/>
            <person name="Osoegawa K."/>
            <person name="de Jong P.J."/>
            <person name="Hrdy I."/>
            <person name="Horvathova L."/>
            <person name="Zubacova Z."/>
            <person name="Dolezal P."/>
            <person name="Malik S.B."/>
            <person name="Logsdon J.M. Jr."/>
            <person name="Henze K."/>
            <person name="Gupta A."/>
            <person name="Wang C.C."/>
            <person name="Dunne R.L."/>
            <person name="Upcroft J.A."/>
            <person name="Upcroft P."/>
            <person name="White O."/>
            <person name="Salzberg S.L."/>
            <person name="Tang P."/>
            <person name="Chiu C.-H."/>
            <person name="Lee Y.-S."/>
            <person name="Embley T.M."/>
            <person name="Coombs G.H."/>
            <person name="Mottram J.C."/>
            <person name="Tachezy J."/>
            <person name="Fraser-Liggett C.M."/>
            <person name="Johnson P.J."/>
        </authorList>
    </citation>
    <scope>NUCLEOTIDE SEQUENCE [LARGE SCALE GENOMIC DNA]</scope>
    <source>
        <strain evidence="3">G3</strain>
    </source>
</reference>
<dbReference type="VEuPathDB" id="TrichDB:TVAG_034750"/>
<dbReference type="PANTHER" id="PTHR19327:SF0">
    <property type="entry name" value="GOLGIN SUBFAMILY A MEMBER 4"/>
    <property type="match status" value="1"/>
</dbReference>
<evidence type="ECO:0008006" key="5">
    <source>
        <dbReference type="Google" id="ProtNLM"/>
    </source>
</evidence>
<dbReference type="SMR" id="A2FJ85"/>
<accession>A2FJ85</accession>
<evidence type="ECO:0000256" key="2">
    <source>
        <dbReference type="SAM" id="MobiDB-lite"/>
    </source>
</evidence>
<feature type="compositionally biased region" description="Acidic residues" evidence="2">
    <location>
        <begin position="590"/>
        <end position="602"/>
    </location>
</feature>
<dbReference type="KEGG" id="tva:4752790"/>
<keyword evidence="4" id="KW-1185">Reference proteome</keyword>
<dbReference type="RefSeq" id="XP_001307976.1">
    <property type="nucleotide sequence ID" value="XM_001307975.1"/>
</dbReference>
<feature type="region of interest" description="Disordered" evidence="2">
    <location>
        <begin position="589"/>
        <end position="614"/>
    </location>
</feature>
<feature type="coiled-coil region" evidence="1">
    <location>
        <begin position="1"/>
        <end position="32"/>
    </location>
</feature>
<feature type="region of interest" description="Disordered" evidence="2">
    <location>
        <begin position="67"/>
        <end position="103"/>
    </location>
</feature>
<gene>
    <name evidence="3" type="ORF">TVAG_034750</name>
</gene>
<feature type="coiled-coil region" evidence="1">
    <location>
        <begin position="628"/>
        <end position="708"/>
    </location>
</feature>
<evidence type="ECO:0000313" key="3">
    <source>
        <dbReference type="EMBL" id="EAX95046.1"/>
    </source>
</evidence>
<feature type="coiled-coil region" evidence="1">
    <location>
        <begin position="287"/>
        <end position="321"/>
    </location>
</feature>
<dbReference type="InParanoid" id="A2FJ85"/>
<organism evidence="3 4">
    <name type="scientific">Trichomonas vaginalis (strain ATCC PRA-98 / G3)</name>
    <dbReference type="NCBI Taxonomy" id="412133"/>
    <lineage>
        <taxon>Eukaryota</taxon>
        <taxon>Metamonada</taxon>
        <taxon>Parabasalia</taxon>
        <taxon>Trichomonadida</taxon>
        <taxon>Trichomonadidae</taxon>
        <taxon>Trichomonas</taxon>
    </lineage>
</organism>
<proteinExistence type="predicted"/>
<dbReference type="EMBL" id="DS113826">
    <property type="protein sequence ID" value="EAX95046.1"/>
    <property type="molecule type" value="Genomic_DNA"/>
</dbReference>
<sequence>MEKELLRLQKRNKELERQTSELEQALKEYISREESIVSSIIETYSLSPETTLDTLSSSLSIVLGSSTYGPSSSITTSTENATNNTSTSSSPIKSGTKSVMSPSSSQIVEFKKEILQLRQENQKLQQQNEHYSFQKDDLKSKNSEMTTELQKYRQNISLPKNMNFTQNDIEEMLKKIKDQNEKIKKQKSRIRSLNNAYSVAQAALRDSQSSRDELINQNQQLKQKINDFATQKTEISPNIPQNYTEIQLQRLLPQIVEQVSLTSDDLKKETEIKNNLLSILYKQIALFDKLSKRFESLQAKNNEMKQTIQGKENKLTEFRLQQNNTSNAQEDVIADLVDAISSSKLPQTVIHQITKIFNSPFEPFDKIKRAFIILTDNIIIQTTPEPNQVVEKPNSELLFYLKSLNKFVRSFIESNNVQDCIIGHQIQNNIKSSLIQDSKTIDKFILDNAQSMIDDTPLYNSLFNSLDPLDLQQSLNNYLEKTDEKEVSCAVEAACMSNLILRKYSKCMKEQCQIVGEELQKLKRQFAKLNFDSTTNEQQLADMQNYVKDAEKEKNEMKNKFEKLTSIIDKCIESGADLPPALIKARNNADFEENEEESENESDFNNNHSEKSKQTIDEIVRQQVGLANEKNEHKIKKFMKAIKKMSDELEACKKESNSKQTVIDQLDTEIIGLNQQIEKISKTTDEELNNANEILEKTREEYDLHITQICTDYETKISQIQSQMLQTRDDYEDHIKDLIRDYEMQVKTLKSDLSNHDSESESLRRRYEPIVQELNEKLSQTIERELNLKAQVKDLQEKISESQNSIANYDLSSKLSEVKHRDEVERIKREAAMNNSKMQAKIIAQEDKYKSEIEQLKSKHEIEKVKIIEDIAKPFSVVLGIEGLDENVILQTTKSEVESYRKLGTQFSSSISELSEIRGELNIPSEVKVKDFVLDVLKKMKDVEAKNVILSNGYNESHSALITARVLKDADKRLKDWESWARKVYFIINESAATSKSTSEIRRNLEESLIASSTDRTTVNKLASLRAQKALLLQGCLNKAKRKYQGDDWCPLIALAVFIRRIERLSGNIATPLSLPQTGAFEKKKWSIVSTKVVTKSK</sequence>
<evidence type="ECO:0000256" key="1">
    <source>
        <dbReference type="SAM" id="Coils"/>
    </source>
</evidence>
<evidence type="ECO:0000313" key="4">
    <source>
        <dbReference type="Proteomes" id="UP000001542"/>
    </source>
</evidence>
<dbReference type="VEuPathDB" id="TrichDB:TVAGG3_0440830"/>
<feature type="coiled-coil region" evidence="1">
    <location>
        <begin position="739"/>
        <end position="812"/>
    </location>
</feature>
<dbReference type="AlphaFoldDB" id="A2FJ85"/>
<dbReference type="PANTHER" id="PTHR19327">
    <property type="entry name" value="GOLGIN"/>
    <property type="match status" value="1"/>
</dbReference>
<name>A2FJ85_TRIV3</name>
<feature type="compositionally biased region" description="Low complexity" evidence="2">
    <location>
        <begin position="67"/>
        <end position="98"/>
    </location>
</feature>
<feature type="coiled-coil region" evidence="1">
    <location>
        <begin position="107"/>
        <end position="231"/>
    </location>
</feature>
<dbReference type="Proteomes" id="UP000001542">
    <property type="component" value="Unassembled WGS sequence"/>
</dbReference>